<feature type="region of interest" description="Disordered" evidence="1">
    <location>
        <begin position="1"/>
        <end position="33"/>
    </location>
</feature>
<dbReference type="InterPro" id="IPR029058">
    <property type="entry name" value="AB_hydrolase_fold"/>
</dbReference>
<dbReference type="GeneID" id="68111038"/>
<dbReference type="Gene3D" id="3.40.50.1820">
    <property type="entry name" value="alpha/beta hydrolase"/>
    <property type="match status" value="1"/>
</dbReference>
<comment type="caution">
    <text evidence="3">The sequence shown here is derived from an EMBL/GenBank/DDBJ whole genome shotgun (WGS) entry which is preliminary data.</text>
</comment>
<gene>
    <name evidence="3" type="ORF">FDP41_003820</name>
</gene>
<dbReference type="PANTHER" id="PTHR45763:SF46">
    <property type="entry name" value="AB HYDROLASE-1 DOMAIN-CONTAINING PROTEIN"/>
    <property type="match status" value="1"/>
</dbReference>
<proteinExistence type="predicted"/>
<dbReference type="InterPro" id="IPR000073">
    <property type="entry name" value="AB_hydrolase_1"/>
</dbReference>
<organism evidence="3 4">
    <name type="scientific">Naegleria fowleri</name>
    <name type="common">Brain eating amoeba</name>
    <dbReference type="NCBI Taxonomy" id="5763"/>
    <lineage>
        <taxon>Eukaryota</taxon>
        <taxon>Discoba</taxon>
        <taxon>Heterolobosea</taxon>
        <taxon>Tetramitia</taxon>
        <taxon>Eutetramitia</taxon>
        <taxon>Vahlkampfiidae</taxon>
        <taxon>Naegleria</taxon>
    </lineage>
</organism>
<evidence type="ECO:0000313" key="4">
    <source>
        <dbReference type="Proteomes" id="UP000444721"/>
    </source>
</evidence>
<dbReference type="RefSeq" id="XP_044561880.1">
    <property type="nucleotide sequence ID" value="XM_044707167.1"/>
</dbReference>
<dbReference type="VEuPathDB" id="AmoebaDB:NF0078840"/>
<feature type="region of interest" description="Disordered" evidence="1">
    <location>
        <begin position="216"/>
        <end position="239"/>
    </location>
</feature>
<name>A0A6A5BJJ2_NAEFO</name>
<keyword evidence="4" id="KW-1185">Reference proteome</keyword>
<dbReference type="AlphaFoldDB" id="A0A6A5BJJ2"/>
<dbReference type="VEuPathDB" id="AmoebaDB:FDP41_003820"/>
<sequence length="663" mass="75864">MSITTIQNPPRSPPHYNLHHQTDLPSDEEGGSDVSRSMIMAALEQHAGGFENERQVSNPKHPQHYLLLHEDENDDKNLFNNMDNNNHMNNYDIATSASTDASSLRGVKLFLSNDGSIVGARRQIVSVSERVAQWLRSIKRSSNQIRFHLQFNASLTLGQVLKYGIPLTTVLIYCIYKLISYVKYHYFRDKSKDISNPNNKYRISLKKLWRRNSRSPSQDYLAESEDEKNDTKSSTNLAFDDSKSVQTTSDILLPPSPNYLLSERNINGVKGVMLPSGRWLSYEEYGNTSSRTRVIFFFHSIGQSRLEIPCNEHDSIAKQFNVRFIHVDRPGYGQSSQQKARSFLSFAKDIAQLSNILEIEQYSVMGVSTGSCYAYACAYLNIDNKVVSCNILSGELPYSLLPHAQLSRFLKDVFLLVNYVPLPIFKMLLKIVASGTIFNEPEKFTTYIRQSGYYSKENIEDLQNFCTNCVLSLREGMNAYGITEVLRELKMEREDWGFSLKDITIPVHVWHGENSQIIPLNLLKSAIPSLISDRYTEHKITDIKLSAKQKLSRKSEKERSSNSAYSSTLTRVGSSDTIETMTTSVTIDTRKTPEDNNSNLNYRYTNVNLHTVSDRGHFFWRNAMIFAEIVKTVSEHIENIYDLQNDYSYLSETTSLFEFRTDF</sequence>
<dbReference type="OMA" id="WLSYEEY"/>
<dbReference type="VEuPathDB" id="AmoebaDB:NfTy_064130"/>
<accession>A0A6A5BJJ2</accession>
<dbReference type="OrthoDB" id="294702at2759"/>
<reference evidence="3 4" key="1">
    <citation type="journal article" date="2019" name="Sci. Rep.">
        <title>Nanopore sequencing improves the draft genome of the human pathogenic amoeba Naegleria fowleri.</title>
        <authorList>
            <person name="Liechti N."/>
            <person name="Schurch N."/>
            <person name="Bruggmann R."/>
            <person name="Wittwer M."/>
        </authorList>
    </citation>
    <scope>NUCLEOTIDE SEQUENCE [LARGE SCALE GENOMIC DNA]</scope>
    <source>
        <strain evidence="3 4">ATCC 30894</strain>
    </source>
</reference>
<dbReference type="Pfam" id="PF00561">
    <property type="entry name" value="Abhydrolase_1"/>
    <property type="match status" value="1"/>
</dbReference>
<evidence type="ECO:0000313" key="3">
    <source>
        <dbReference type="EMBL" id="KAF0977167.1"/>
    </source>
</evidence>
<evidence type="ECO:0000259" key="2">
    <source>
        <dbReference type="Pfam" id="PF00561"/>
    </source>
</evidence>
<feature type="domain" description="AB hydrolase-1" evidence="2">
    <location>
        <begin position="294"/>
        <end position="405"/>
    </location>
</feature>
<protein>
    <recommendedName>
        <fullName evidence="2">AB hydrolase-1 domain-containing protein</fullName>
    </recommendedName>
</protein>
<dbReference type="EMBL" id="VFQX01000035">
    <property type="protein sequence ID" value="KAF0977167.1"/>
    <property type="molecule type" value="Genomic_DNA"/>
</dbReference>
<dbReference type="SUPFAM" id="SSF53474">
    <property type="entry name" value="alpha/beta-Hydrolases"/>
    <property type="match status" value="1"/>
</dbReference>
<dbReference type="PANTHER" id="PTHR45763">
    <property type="entry name" value="HYDROLASE, ALPHA/BETA FOLD FAMILY PROTEIN, EXPRESSED-RELATED"/>
    <property type="match status" value="1"/>
</dbReference>
<evidence type="ECO:0000256" key="1">
    <source>
        <dbReference type="SAM" id="MobiDB-lite"/>
    </source>
</evidence>
<dbReference type="Proteomes" id="UP000444721">
    <property type="component" value="Unassembled WGS sequence"/>
</dbReference>